<organism evidence="2 3">
    <name type="scientific">Methylocaldum marinum</name>
    <dbReference type="NCBI Taxonomy" id="1432792"/>
    <lineage>
        <taxon>Bacteria</taxon>
        <taxon>Pseudomonadati</taxon>
        <taxon>Pseudomonadota</taxon>
        <taxon>Gammaproteobacteria</taxon>
        <taxon>Methylococcales</taxon>
        <taxon>Methylococcaceae</taxon>
        <taxon>Methylocaldum</taxon>
    </lineage>
</organism>
<name>A0A250KQ94_9GAMM</name>
<evidence type="ECO:0000313" key="2">
    <source>
        <dbReference type="EMBL" id="BBA33706.1"/>
    </source>
</evidence>
<feature type="compositionally biased region" description="Polar residues" evidence="1">
    <location>
        <begin position="8"/>
        <end position="29"/>
    </location>
</feature>
<reference evidence="2 3" key="1">
    <citation type="submission" date="2016-12" db="EMBL/GenBank/DDBJ databases">
        <title>Genome sequencing of Methylocaldum marinum.</title>
        <authorList>
            <person name="Takeuchi M."/>
            <person name="Kamagata Y."/>
            <person name="Hiraoka S."/>
            <person name="Oshima K."/>
            <person name="Hattori M."/>
            <person name="Iwasaki W."/>
        </authorList>
    </citation>
    <scope>NUCLEOTIDE SEQUENCE [LARGE SCALE GENOMIC DNA]</scope>
    <source>
        <strain evidence="2 3">S8</strain>
    </source>
</reference>
<sequence length="139" mass="15070">MTIKQGRPFSSRTVDSTGTRSAEAGTTSAPEFPSARYFQIHFEYLEQLLGDIRLHLDALRQQVADFQQSSGSVGNEAYQCSMPERPAVHQAAEEPATEYYAPPAPAGPALSLQEVGKRQKTRRKPSSAVGPVFGTVSGE</sequence>
<proteinExistence type="predicted"/>
<dbReference type="AlphaFoldDB" id="A0A250KQ94"/>
<dbReference type="EMBL" id="AP017928">
    <property type="protein sequence ID" value="BBA33706.1"/>
    <property type="molecule type" value="Genomic_DNA"/>
</dbReference>
<evidence type="ECO:0000313" key="3">
    <source>
        <dbReference type="Proteomes" id="UP000266313"/>
    </source>
</evidence>
<protein>
    <submittedName>
        <fullName evidence="2">Uncharacterized protein</fullName>
    </submittedName>
</protein>
<evidence type="ECO:0000256" key="1">
    <source>
        <dbReference type="SAM" id="MobiDB-lite"/>
    </source>
</evidence>
<accession>A0A250KQ94</accession>
<dbReference type="KEGG" id="mmai:sS8_1749"/>
<feature type="region of interest" description="Disordered" evidence="1">
    <location>
        <begin position="1"/>
        <end position="29"/>
    </location>
</feature>
<feature type="region of interest" description="Disordered" evidence="1">
    <location>
        <begin position="99"/>
        <end position="139"/>
    </location>
</feature>
<dbReference type="RefSeq" id="WP_170161002.1">
    <property type="nucleotide sequence ID" value="NZ_AP017928.1"/>
</dbReference>
<keyword evidence="3" id="KW-1185">Reference proteome</keyword>
<gene>
    <name evidence="2" type="ORF">sS8_1749</name>
</gene>
<dbReference type="Proteomes" id="UP000266313">
    <property type="component" value="Chromosome"/>
</dbReference>